<evidence type="ECO:0008006" key="3">
    <source>
        <dbReference type="Google" id="ProtNLM"/>
    </source>
</evidence>
<dbReference type="EMBL" id="CP121682">
    <property type="protein sequence ID" value="WGD44351.1"/>
    <property type="molecule type" value="Genomic_DNA"/>
</dbReference>
<evidence type="ECO:0000313" key="1">
    <source>
        <dbReference type="EMBL" id="WGD44351.1"/>
    </source>
</evidence>
<reference evidence="1 2" key="1">
    <citation type="submission" date="2023-03" db="EMBL/GenBank/DDBJ databases">
        <authorList>
            <person name="Mo P."/>
        </authorList>
    </citation>
    <scope>NUCLEOTIDE SEQUENCE [LARGE SCALE GENOMIC DNA]</scope>
    <source>
        <strain evidence="1 2">HUAS 5</strain>
    </source>
</reference>
<protein>
    <recommendedName>
        <fullName evidence="3">Glucose-methanol-choline oxidoreductase C-terminal domain-containing protein</fullName>
    </recommendedName>
</protein>
<evidence type="ECO:0000313" key="2">
    <source>
        <dbReference type="Proteomes" id="UP001216440"/>
    </source>
</evidence>
<accession>A0ABY8KBW5</accession>
<dbReference type="RefSeq" id="WP_279337390.1">
    <property type="nucleotide sequence ID" value="NZ_CP121682.1"/>
</dbReference>
<name>A0ABY8KBW5_9ACTN</name>
<sequence length="64" mass="6897">MHPHIALTSAIGFGAMPRGSIDLRRYGNVNVVDGGYRIVGPLRPYHVMDPQVAPSLGMRNGGRP</sequence>
<keyword evidence="2" id="KW-1185">Reference proteome</keyword>
<proteinExistence type="predicted"/>
<dbReference type="Proteomes" id="UP001216440">
    <property type="component" value="Chromosome"/>
</dbReference>
<gene>
    <name evidence="1" type="ORF">PYS65_31790</name>
</gene>
<organism evidence="1 2">
    <name type="scientific">Streptomyces cathayae</name>
    <dbReference type="NCBI Taxonomy" id="3031124"/>
    <lineage>
        <taxon>Bacteria</taxon>
        <taxon>Bacillati</taxon>
        <taxon>Actinomycetota</taxon>
        <taxon>Actinomycetes</taxon>
        <taxon>Kitasatosporales</taxon>
        <taxon>Streptomycetaceae</taxon>
        <taxon>Streptomyces</taxon>
    </lineage>
</organism>